<organism evidence="3 4">
    <name type="scientific">Paracoccus angustae</name>
    <dbReference type="NCBI Taxonomy" id="1671480"/>
    <lineage>
        <taxon>Bacteria</taxon>
        <taxon>Pseudomonadati</taxon>
        <taxon>Pseudomonadota</taxon>
        <taxon>Alphaproteobacteria</taxon>
        <taxon>Rhodobacterales</taxon>
        <taxon>Paracoccaceae</taxon>
        <taxon>Paracoccus</taxon>
    </lineage>
</organism>
<dbReference type="Pfam" id="PF05235">
    <property type="entry name" value="CHAD"/>
    <property type="match status" value="1"/>
</dbReference>
<evidence type="ECO:0000259" key="2">
    <source>
        <dbReference type="PROSITE" id="PS51708"/>
    </source>
</evidence>
<gene>
    <name evidence="3" type="ORF">ACFOM8_04035</name>
</gene>
<dbReference type="PANTHER" id="PTHR39569">
    <property type="entry name" value="INORGANIC TRIPHOSPHATASE"/>
    <property type="match status" value="1"/>
</dbReference>
<dbReference type="InterPro" id="IPR033469">
    <property type="entry name" value="CYTH-like_dom_sf"/>
</dbReference>
<dbReference type="Proteomes" id="UP001595539">
    <property type="component" value="Unassembled WGS sequence"/>
</dbReference>
<evidence type="ECO:0000259" key="1">
    <source>
        <dbReference type="PROSITE" id="PS51707"/>
    </source>
</evidence>
<evidence type="ECO:0000313" key="3">
    <source>
        <dbReference type="EMBL" id="MFC3628608.1"/>
    </source>
</evidence>
<dbReference type="PROSITE" id="PS51707">
    <property type="entry name" value="CYTH"/>
    <property type="match status" value="1"/>
</dbReference>
<comment type="caution">
    <text evidence="3">The sequence shown here is derived from an EMBL/GenBank/DDBJ whole genome shotgun (WGS) entry which is preliminary data.</text>
</comment>
<dbReference type="InterPro" id="IPR039013">
    <property type="entry name" value="YgiF"/>
</dbReference>
<dbReference type="InterPro" id="IPR007899">
    <property type="entry name" value="CHAD_dom"/>
</dbReference>
<dbReference type="SMART" id="SM00880">
    <property type="entry name" value="CHAD"/>
    <property type="match status" value="1"/>
</dbReference>
<dbReference type="Gene3D" id="1.40.20.10">
    <property type="entry name" value="CHAD domain"/>
    <property type="match status" value="1"/>
</dbReference>
<dbReference type="RefSeq" id="WP_377759540.1">
    <property type="nucleotide sequence ID" value="NZ_JBHRXY010000002.1"/>
</dbReference>
<proteinExistence type="predicted"/>
<protein>
    <submittedName>
        <fullName evidence="3">CHAD domain-containing protein</fullName>
    </submittedName>
</protein>
<keyword evidence="4" id="KW-1185">Reference proteome</keyword>
<feature type="domain" description="CYTH" evidence="1">
    <location>
        <begin position="1"/>
        <end position="195"/>
    </location>
</feature>
<sequence>MKEIELKLHLTDAAARAIEAAGVLPGKPKTVAQRSLYFDTPDRALAKAGLSLRIRKAKGKRVQTVKQADRGAAGVFARPEHEMAVADDRPVLDEATPVARVLGAKASELAPVFALSANRRIWTLEEGGARILAMIDRGEITAADRHSPLCECELELVSGPPGALFAVARRLGAVAPVRLGVLTKSERGYRLTGSLPVAVKAEEVALDRDMTAAQAFQRIVLSCLRQFRLNEDLLLATRTPEPLHQARVALRRLRSAFTIFRPMLGTSGTALREELRWLAGSLGDARDLDVLLPRAPRGPLQDRIRAGREAAYDALAGTLASDRARALMLDLAEWVGGGDWLSDPDTRAMRDSDAQDFAAAALSRFRRKVKKGGRDLAHLEDEARHELRKDAKKLRYAADFFAPLFAGDRRKGRRRFGAALADFQDHLGALNDLAAAPLVLDRLGLADMPGAADLADAVDRAPLLAAAENAHRALVRAERYWT</sequence>
<dbReference type="EMBL" id="JBHRXY010000002">
    <property type="protein sequence ID" value="MFC3628608.1"/>
    <property type="molecule type" value="Genomic_DNA"/>
</dbReference>
<dbReference type="InterPro" id="IPR038186">
    <property type="entry name" value="CHAD_dom_sf"/>
</dbReference>
<reference evidence="4" key="1">
    <citation type="journal article" date="2019" name="Int. J. Syst. Evol. Microbiol.">
        <title>The Global Catalogue of Microorganisms (GCM) 10K type strain sequencing project: providing services to taxonomists for standard genome sequencing and annotation.</title>
        <authorList>
            <consortium name="The Broad Institute Genomics Platform"/>
            <consortium name="The Broad Institute Genome Sequencing Center for Infectious Disease"/>
            <person name="Wu L."/>
            <person name="Ma J."/>
        </authorList>
    </citation>
    <scope>NUCLEOTIDE SEQUENCE [LARGE SCALE GENOMIC DNA]</scope>
    <source>
        <strain evidence="4">KCTC 42473</strain>
    </source>
</reference>
<dbReference type="InterPro" id="IPR023577">
    <property type="entry name" value="CYTH_domain"/>
</dbReference>
<dbReference type="SMART" id="SM01118">
    <property type="entry name" value="CYTH"/>
    <property type="match status" value="1"/>
</dbReference>
<feature type="domain" description="CHAD" evidence="2">
    <location>
        <begin position="209"/>
        <end position="482"/>
    </location>
</feature>
<dbReference type="Gene3D" id="2.40.320.10">
    <property type="entry name" value="Hypothetical Protein Pfu-838710-001"/>
    <property type="match status" value="1"/>
</dbReference>
<dbReference type="SUPFAM" id="SSF55154">
    <property type="entry name" value="CYTH-like phosphatases"/>
    <property type="match status" value="1"/>
</dbReference>
<dbReference type="PANTHER" id="PTHR39569:SF1">
    <property type="entry name" value="INORGANIC TRIPHOSPHATASE"/>
    <property type="match status" value="1"/>
</dbReference>
<accession>A0ABV7U100</accession>
<name>A0ABV7U100_9RHOB</name>
<dbReference type="CDD" id="cd07756">
    <property type="entry name" value="CYTH-like_Pase_CHAD"/>
    <property type="match status" value="1"/>
</dbReference>
<dbReference type="Pfam" id="PF01928">
    <property type="entry name" value="CYTH"/>
    <property type="match status" value="1"/>
</dbReference>
<dbReference type="PROSITE" id="PS51708">
    <property type="entry name" value="CHAD"/>
    <property type="match status" value="1"/>
</dbReference>
<evidence type="ECO:0000313" key="4">
    <source>
        <dbReference type="Proteomes" id="UP001595539"/>
    </source>
</evidence>